<dbReference type="InParanoid" id="A0A2G5FBG9"/>
<dbReference type="EMBL" id="KZ305018">
    <property type="protein sequence ID" value="PIA65363.1"/>
    <property type="molecule type" value="Genomic_DNA"/>
</dbReference>
<accession>A0A2G5FBG9</accession>
<protein>
    <submittedName>
        <fullName evidence="2">Uncharacterized protein</fullName>
    </submittedName>
</protein>
<keyword evidence="1" id="KW-0472">Membrane</keyword>
<proteinExistence type="predicted"/>
<dbReference type="AlphaFoldDB" id="A0A2G5FBG9"/>
<evidence type="ECO:0000313" key="3">
    <source>
        <dbReference type="Proteomes" id="UP000230069"/>
    </source>
</evidence>
<feature type="transmembrane region" description="Helical" evidence="1">
    <location>
        <begin position="20"/>
        <end position="42"/>
    </location>
</feature>
<dbReference type="Proteomes" id="UP000230069">
    <property type="component" value="Unassembled WGS sequence"/>
</dbReference>
<organism evidence="2 3">
    <name type="scientific">Aquilegia coerulea</name>
    <name type="common">Rocky mountain columbine</name>
    <dbReference type="NCBI Taxonomy" id="218851"/>
    <lineage>
        <taxon>Eukaryota</taxon>
        <taxon>Viridiplantae</taxon>
        <taxon>Streptophyta</taxon>
        <taxon>Embryophyta</taxon>
        <taxon>Tracheophyta</taxon>
        <taxon>Spermatophyta</taxon>
        <taxon>Magnoliopsida</taxon>
        <taxon>Ranunculales</taxon>
        <taxon>Ranunculaceae</taxon>
        <taxon>Thalictroideae</taxon>
        <taxon>Aquilegia</taxon>
    </lineage>
</organism>
<keyword evidence="1" id="KW-1133">Transmembrane helix</keyword>
<evidence type="ECO:0000256" key="1">
    <source>
        <dbReference type="SAM" id="Phobius"/>
    </source>
</evidence>
<reference evidence="2 3" key="1">
    <citation type="submission" date="2017-09" db="EMBL/GenBank/DDBJ databases">
        <title>WGS assembly of Aquilegia coerulea Goldsmith.</title>
        <authorList>
            <person name="Hodges S."/>
            <person name="Kramer E."/>
            <person name="Nordborg M."/>
            <person name="Tomkins J."/>
            <person name="Borevitz J."/>
            <person name="Derieg N."/>
            <person name="Yan J."/>
            <person name="Mihaltcheva S."/>
            <person name="Hayes R.D."/>
            <person name="Rokhsar D."/>
        </authorList>
    </citation>
    <scope>NUCLEOTIDE SEQUENCE [LARGE SCALE GENOMIC DNA]</scope>
    <source>
        <strain evidence="3">cv. Goldsmith</strain>
    </source>
</reference>
<keyword evidence="3" id="KW-1185">Reference proteome</keyword>
<keyword evidence="1" id="KW-0812">Transmembrane</keyword>
<gene>
    <name evidence="2" type="ORF">AQUCO_00100676v1</name>
</gene>
<name>A0A2G5FBG9_AQUCA</name>
<sequence>MNLITHEPVKLHVVYKANNILLVFFFYLVIVVYIDIASILHLDFTVCAIALIPVILDISHIYLITKFKLCLD</sequence>
<evidence type="ECO:0000313" key="2">
    <source>
        <dbReference type="EMBL" id="PIA65363.1"/>
    </source>
</evidence>
<feature type="transmembrane region" description="Helical" evidence="1">
    <location>
        <begin position="48"/>
        <end position="65"/>
    </location>
</feature>